<name>A0A7R8XF51_9CRUS</name>
<feature type="domain" description="TRAF1-6 MATH" evidence="1">
    <location>
        <begin position="234"/>
        <end position="351"/>
    </location>
</feature>
<dbReference type="SUPFAM" id="SSF49599">
    <property type="entry name" value="TRAF domain-like"/>
    <property type="match status" value="1"/>
</dbReference>
<reference evidence="2" key="1">
    <citation type="submission" date="2020-11" db="EMBL/GenBank/DDBJ databases">
        <authorList>
            <person name="Tran Van P."/>
        </authorList>
    </citation>
    <scope>NUCLEOTIDE SEQUENCE</scope>
</reference>
<gene>
    <name evidence="2" type="ORF">DSTB1V02_LOCUS5930</name>
</gene>
<dbReference type="Pfam" id="PF21355">
    <property type="entry name" value="TRAF-mep_MATH"/>
    <property type="match status" value="1"/>
</dbReference>
<evidence type="ECO:0000313" key="2">
    <source>
        <dbReference type="EMBL" id="CAD7246067.1"/>
    </source>
</evidence>
<dbReference type="InterPro" id="IPR008974">
    <property type="entry name" value="TRAF-like"/>
</dbReference>
<accession>A0A7R8XF51</accession>
<dbReference type="OrthoDB" id="6475149at2759"/>
<keyword evidence="3" id="KW-1185">Reference proteome</keyword>
<evidence type="ECO:0000313" key="3">
    <source>
        <dbReference type="Proteomes" id="UP000677054"/>
    </source>
</evidence>
<dbReference type="Gene3D" id="2.60.210.10">
    <property type="entry name" value="Apoptosis, Tumor Necrosis Factor Receptor Associated Protein 2, Chain A"/>
    <property type="match status" value="1"/>
</dbReference>
<proteinExistence type="predicted"/>
<dbReference type="EMBL" id="LR900545">
    <property type="protein sequence ID" value="CAD7246067.1"/>
    <property type="molecule type" value="Genomic_DNA"/>
</dbReference>
<protein>
    <recommendedName>
        <fullName evidence="1">TRAF1-6 MATH domain-containing protein</fullName>
    </recommendedName>
</protein>
<evidence type="ECO:0000259" key="1">
    <source>
        <dbReference type="Pfam" id="PF21355"/>
    </source>
</evidence>
<dbReference type="InterPro" id="IPR049342">
    <property type="entry name" value="TRAF1-6_MATH_dom"/>
</dbReference>
<dbReference type="Proteomes" id="UP000677054">
    <property type="component" value="Unassembled WGS sequence"/>
</dbReference>
<sequence>MHETGTNSFSHQFGKRERARMSVGVRCWALFTISVPLTVFADAQALRQEGGIAGTECRIPSQELLSTAQSMTSQLLQGVCNPRELDDKLSGLETMVSAQMNVLKTMILNMEDKLGSQEMAFKRQYRRILSLLTGRTEAPFQNLSQRGNSGFHDETALPRVYGSDTLQEVSDSFQSSIIDQPKNLDSYNKVSDRRYEIETHNNTITTLRGQRVFRFYWNISNIEYKITHWGSRRSLRSDNFYIFQYGYNMYMRIYPRQDRKNFYIHVGLTPGQYDHLLDWPFKLKHYVSVLDFSEEPDDISSRVWDPQELCSGWNWRRPQQSQDNFECVGLGFPVELLRSRNYVRGDSIVIRLTVYLDTQL</sequence>
<organism evidence="2">
    <name type="scientific">Darwinula stevensoni</name>
    <dbReference type="NCBI Taxonomy" id="69355"/>
    <lineage>
        <taxon>Eukaryota</taxon>
        <taxon>Metazoa</taxon>
        <taxon>Ecdysozoa</taxon>
        <taxon>Arthropoda</taxon>
        <taxon>Crustacea</taxon>
        <taxon>Oligostraca</taxon>
        <taxon>Ostracoda</taxon>
        <taxon>Podocopa</taxon>
        <taxon>Podocopida</taxon>
        <taxon>Darwinulocopina</taxon>
        <taxon>Darwinuloidea</taxon>
        <taxon>Darwinulidae</taxon>
        <taxon>Darwinula</taxon>
    </lineage>
</organism>
<dbReference type="AlphaFoldDB" id="A0A7R8XF51"/>
<dbReference type="EMBL" id="CAJPEV010001028">
    <property type="protein sequence ID" value="CAG0890260.1"/>
    <property type="molecule type" value="Genomic_DNA"/>
</dbReference>